<evidence type="ECO:0000256" key="12">
    <source>
        <dbReference type="ARBA" id="ARBA00023034"/>
    </source>
</evidence>
<keyword evidence="11 17" id="KW-1133">Transmembrane helix</keyword>
<proteinExistence type="inferred from homology"/>
<feature type="region of interest" description="Disordered" evidence="16">
    <location>
        <begin position="66"/>
        <end position="87"/>
    </location>
</feature>
<keyword evidence="20" id="KW-1185">Reference proteome</keyword>
<dbReference type="InterPro" id="IPR036259">
    <property type="entry name" value="MFS_trans_sf"/>
</dbReference>
<evidence type="ECO:0000256" key="3">
    <source>
        <dbReference type="ARBA" id="ARBA00004922"/>
    </source>
</evidence>
<dbReference type="GO" id="GO:0006487">
    <property type="term" value="P:protein N-linked glycosylation"/>
    <property type="evidence" value="ECO:0007669"/>
    <property type="project" value="TreeGrafter"/>
</dbReference>
<evidence type="ECO:0000256" key="6">
    <source>
        <dbReference type="ARBA" id="ARBA00012671"/>
    </source>
</evidence>
<feature type="transmembrane region" description="Helical" evidence="17">
    <location>
        <begin position="371"/>
        <end position="391"/>
    </location>
</feature>
<evidence type="ECO:0000256" key="10">
    <source>
        <dbReference type="ARBA" id="ARBA00022968"/>
    </source>
</evidence>
<comment type="subcellular location">
    <subcellularLocation>
        <location evidence="2">Golgi apparatus membrane</location>
        <topology evidence="2">Single-pass type II membrane protein</topology>
    </subcellularLocation>
    <subcellularLocation>
        <location evidence="1">Membrane</location>
        <topology evidence="1">Multi-pass membrane protein</topology>
    </subcellularLocation>
</comment>
<feature type="region of interest" description="Disordered" evidence="16">
    <location>
        <begin position="201"/>
        <end position="224"/>
    </location>
</feature>
<keyword evidence="7" id="KW-0328">Glycosyltransferase</keyword>
<dbReference type="UniPathway" id="UPA00378"/>
<feature type="compositionally biased region" description="Basic and acidic residues" evidence="16">
    <location>
        <begin position="41"/>
        <end position="55"/>
    </location>
</feature>
<keyword evidence="10" id="KW-0735">Signal-anchor</keyword>
<dbReference type="EC" id="2.4.1.155" evidence="6"/>
<keyword evidence="14" id="KW-0325">Glycoprotein</keyword>
<feature type="transmembrane region" description="Helical" evidence="17">
    <location>
        <begin position="543"/>
        <end position="562"/>
    </location>
</feature>
<dbReference type="InterPro" id="IPR026116">
    <property type="entry name" value="GT18_cat"/>
</dbReference>
<organism evidence="19 20">
    <name type="scientific">Bos mutus</name>
    <name type="common">wild yak</name>
    <dbReference type="NCBI Taxonomy" id="72004"/>
    <lineage>
        <taxon>Eukaryota</taxon>
        <taxon>Metazoa</taxon>
        <taxon>Chordata</taxon>
        <taxon>Craniata</taxon>
        <taxon>Vertebrata</taxon>
        <taxon>Euteleostomi</taxon>
        <taxon>Mammalia</taxon>
        <taxon>Eutheria</taxon>
        <taxon>Laurasiatheria</taxon>
        <taxon>Artiodactyla</taxon>
        <taxon>Ruminantia</taxon>
        <taxon>Pecora</taxon>
        <taxon>Bovidae</taxon>
        <taxon>Bovinae</taxon>
        <taxon>Bos</taxon>
    </lineage>
</organism>
<sequence>MPRLAHALGCSGSGFLRLARLDAAPLSWRLVSACRRFERPNWKSPQEKGPTDSTREATGPAVAAAPVYIPPHKMAPAPPGNESSDWLISPRLSTSLPRAPPLSGALAQSRRAGRKARSHCCWEGERDWPTVGKPAKRSFRLRGPLGIPSPCPSVFLSPQTGFAAYRLPSSIPDSFAGFHFLAPAFPEPSRSSLLPPSGCGSPSRELALPRPPWTTIPSEPSGRRLGCGQVTGSPDLRIAVGSPGGELRIAFMFIFTAFQTCGNVAQTVIRSLNSTDFHGSGYTSMAIIYGVFSASNLITPSVVAIVGPQLSMFASGLFYSMYIAVFIQPFPWSFYTASVFIGIAAAVLWTAQGNCLTINSDEHTIGRNSGIFWALLQFSLFFGNLYIYFAWQGKTQISESDRRTVFIALTVISLVGTVLFFLIRKPDSENVLGEDESSDDQDLDINESPQSNMTKAVDAFKKSLKLCVTKEMLLLSITTAYTGLELTFFSGVYGTCIGAINKFGTEEKSLIGLSGIFIGIGEILGGSLFGLLSKNNRFGRNPVVLLGILVHFIAFYLIFLNMPGDAPIAPVEGTDSSAYIKPSKEIAIFCSFLLGLGDSCFNTQLLSILGFLYSEDSAPAFAVFKFVQLPVDFEKGPSHARRPRSLLETFKRSLPSRDVLDTLWVKMRSKVLRLLFRLFVLGIGFFSLCFLMTSLGGQFSARRPGDSPFTIRTEVMGGPESRGVLRKMSDLLELMVKRMDTLARLENSSELHRAAGEGRFALDRLPAGPGLMERIQAIAQNVSDIAVKVDQILRHSLLLHSKGGGRGRLATSRTEDWHWPPGAGWPSPQWMRARWTSDPCYAFFGVDGTECSFLIYLSEVEWFCPPLPWRNQTATRRAPKPLPKVQAVFRSNLSHLLELMGSGKESLIFMKKRTKRFTAQWALAAQRLAQKLGGVRRDQKQILVHIGFLTEESGDVFSPRVLKGGPLGEMVQWADILAALYVLGHGLRITVSLKELQSNLGVPPGRGNCPLTMPLPFDLIYTDYHGLQQMKQHMGLSFRKYRCRIRVIDTFGTEPAYNHEEYATLHGYRTNWGYWNLNPKQFMTMFPHTPDNSFMGFVSEELNETEKQLIKDGKASKMAVVYGKEASIWKGKEKFLSILNKYMEIHGTVYYESQRPPEVPAFVKNHGLLPQPEFQQLLRKAKLFIGFGFPYEGPAPLEAIANGCVFLQSRFSPPHSSLNHEFFRGKPTSREVFSQHPYAENFIGKPHVWTVDYNNSEEFEAAIQAIMTTQVDPYLPYEYTCEGMLERIHAYIQHQDFCAAPGPAPPGTRAPQSPFILAPNATHLEWARNASLAPGAWPPAHSLRAWLAAAGTACTDACLDHGLICEPSFFPFLNSQDAFQKLQVPCDGIESEMNHLYPAFAQPGQECFLQKEPLLFSCAGSSTKYRRLCPCRDFRKGQVALCQDCL</sequence>
<evidence type="ECO:0000256" key="11">
    <source>
        <dbReference type="ARBA" id="ARBA00022989"/>
    </source>
</evidence>
<protein>
    <recommendedName>
        <fullName evidence="6">alpha-1,6-mannosyl-glycoprotein 6-beta-N-acetylglucosaminyltransferase</fullName>
        <ecNumber evidence="6">2.4.1.155</ecNumber>
    </recommendedName>
</protein>
<evidence type="ECO:0000256" key="9">
    <source>
        <dbReference type="ARBA" id="ARBA00022692"/>
    </source>
</evidence>
<comment type="pathway">
    <text evidence="3">Protein modification; protein glycosylation.</text>
</comment>
<evidence type="ECO:0000256" key="13">
    <source>
        <dbReference type="ARBA" id="ARBA00023136"/>
    </source>
</evidence>
<dbReference type="GO" id="GO:0030144">
    <property type="term" value="F:alpha-1,6-mannosylglycoprotein 6-beta-N-acetylglucosaminyltransferase activity"/>
    <property type="evidence" value="ECO:0007669"/>
    <property type="project" value="UniProtKB-EC"/>
</dbReference>
<comment type="catalytic activity">
    <reaction evidence="15">
        <text>N(4)-{beta-D-GlcNAc-(1-&gt;2)-[beta-D-GlcNAc-(1-&gt;4)]-alpha-D-Man-(1-&gt;3)-[beta-D-GlcNAc-(1-&gt;2)-alpha-D-Man-(1-&gt;6)]-beta-D-Man-(1-&gt;4)-beta-D-GlcNAc-(1-&gt;4)-beta-D-GlcNAc}-L-asparaginyl-[protein] + UDP-N-acetyl-alpha-D-glucosamine = N(4)-{beta-D-GlcNAc-(1-&gt;2)-[beta-D-GlcNAc-(1-&gt;4)]-alpha-D-Man-(1-&gt;3)-[beta-D-GlcNAc-(1-&gt;2)-[beta-D-GlcNAc-(1-&gt;6)]-alpha-D-Man-(1-&gt;6)]-beta-D-Man-(1-&gt;4)-beta-D-GlcNAc-(1-&gt;4)-beta-D-GlcNAc}-L-asparaginyl-[protein] + UDP + H(+)</text>
        <dbReference type="Rhea" id="RHEA:16921"/>
        <dbReference type="Rhea" id="RHEA-COMP:14374"/>
        <dbReference type="Rhea" id="RHEA-COMP:14377"/>
        <dbReference type="ChEBI" id="CHEBI:15378"/>
        <dbReference type="ChEBI" id="CHEBI:57705"/>
        <dbReference type="ChEBI" id="CHEBI:58223"/>
        <dbReference type="ChEBI" id="CHEBI:139507"/>
        <dbReference type="ChEBI" id="CHEBI:139510"/>
        <dbReference type="EC" id="2.4.1.155"/>
    </reaction>
</comment>
<dbReference type="Pfam" id="PF05978">
    <property type="entry name" value="UNC-93"/>
    <property type="match status" value="1"/>
</dbReference>
<evidence type="ECO:0000256" key="7">
    <source>
        <dbReference type="ARBA" id="ARBA00022676"/>
    </source>
</evidence>
<feature type="domain" description="Glycosyltransferase family 18 catalytic" evidence="18">
    <location>
        <begin position="840"/>
        <end position="1431"/>
    </location>
</feature>
<dbReference type="EMBL" id="VBQZ03000036">
    <property type="protein sequence ID" value="MXQ87103.1"/>
    <property type="molecule type" value="Genomic_DNA"/>
</dbReference>
<accession>A0A6B0RIB4</accession>
<dbReference type="CDD" id="cd17407">
    <property type="entry name" value="MFS_MFSD11"/>
    <property type="match status" value="1"/>
</dbReference>
<dbReference type="InterPro" id="IPR010291">
    <property type="entry name" value="Ion_channel_UNC-93"/>
</dbReference>
<evidence type="ECO:0000256" key="15">
    <source>
        <dbReference type="ARBA" id="ARBA00048243"/>
    </source>
</evidence>
<dbReference type="GO" id="GO:0000139">
    <property type="term" value="C:Golgi membrane"/>
    <property type="evidence" value="ECO:0007669"/>
    <property type="project" value="UniProtKB-SubCell"/>
</dbReference>
<gene>
    <name evidence="19" type="ORF">E5288_WYG007602</name>
</gene>
<evidence type="ECO:0000256" key="2">
    <source>
        <dbReference type="ARBA" id="ARBA00004323"/>
    </source>
</evidence>
<evidence type="ECO:0000256" key="14">
    <source>
        <dbReference type="ARBA" id="ARBA00023180"/>
    </source>
</evidence>
<evidence type="ECO:0000256" key="16">
    <source>
        <dbReference type="SAM" id="MobiDB-lite"/>
    </source>
</evidence>
<feature type="transmembrane region" description="Helical" evidence="17">
    <location>
        <begin position="302"/>
        <end position="325"/>
    </location>
</feature>
<dbReference type="Proteomes" id="UP000322234">
    <property type="component" value="Unassembled WGS sequence"/>
</dbReference>
<dbReference type="Gene3D" id="1.20.1250.20">
    <property type="entry name" value="MFS general substrate transporter like domains"/>
    <property type="match status" value="1"/>
</dbReference>
<dbReference type="InterPro" id="IPR052105">
    <property type="entry name" value="MGAT5_Glycosyltransferase"/>
</dbReference>
<evidence type="ECO:0000256" key="1">
    <source>
        <dbReference type="ARBA" id="ARBA00004141"/>
    </source>
</evidence>
<comment type="similarity">
    <text evidence="4">Belongs to the glycosyltransferase 18 family.</text>
</comment>
<comment type="caution">
    <text evidence="19">The sequence shown here is derived from an EMBL/GenBank/DDBJ whole genome shotgun (WGS) entry which is preliminary data.</text>
</comment>
<evidence type="ECO:0000259" key="18">
    <source>
        <dbReference type="Pfam" id="PF15024"/>
    </source>
</evidence>
<evidence type="ECO:0000256" key="8">
    <source>
        <dbReference type="ARBA" id="ARBA00022679"/>
    </source>
</evidence>
<evidence type="ECO:0000313" key="20">
    <source>
        <dbReference type="Proteomes" id="UP000322234"/>
    </source>
</evidence>
<keyword evidence="12" id="KW-0333">Golgi apparatus</keyword>
<keyword evidence="9 17" id="KW-0812">Transmembrane</keyword>
<dbReference type="PANTHER" id="PTHR15075">
    <property type="entry name" value="ALPHA-MANNOSIDE BETA-1,6-N-ACETYLGLUCOSAMINYLTRANSFERASE"/>
    <property type="match status" value="1"/>
</dbReference>
<evidence type="ECO:0000256" key="4">
    <source>
        <dbReference type="ARBA" id="ARBA00007477"/>
    </source>
</evidence>
<feature type="transmembrane region" description="Helical" evidence="17">
    <location>
        <begin position="510"/>
        <end position="531"/>
    </location>
</feature>
<comment type="similarity">
    <text evidence="5">Belongs to the unc-93 family.</text>
</comment>
<dbReference type="SUPFAM" id="SSF103473">
    <property type="entry name" value="MFS general substrate transporter"/>
    <property type="match status" value="1"/>
</dbReference>
<feature type="region of interest" description="Disordered" evidence="16">
    <location>
        <begin position="41"/>
        <end position="60"/>
    </location>
</feature>
<feature type="transmembrane region" description="Helical" evidence="17">
    <location>
        <begin position="674"/>
        <end position="695"/>
    </location>
</feature>
<reference evidence="19" key="1">
    <citation type="submission" date="2019-10" db="EMBL/GenBank/DDBJ databases">
        <title>The sequence and de novo assembly of the wild yak genome.</title>
        <authorList>
            <person name="Liu Y."/>
        </authorList>
    </citation>
    <scope>NUCLEOTIDE SEQUENCE [LARGE SCALE GENOMIC DNA]</scope>
    <source>
        <strain evidence="19">WY2019</strain>
    </source>
</reference>
<keyword evidence="8" id="KW-0808">Transferase</keyword>
<name>A0A6B0RIB4_9CETA</name>
<evidence type="ECO:0000256" key="17">
    <source>
        <dbReference type="SAM" id="Phobius"/>
    </source>
</evidence>
<feature type="transmembrane region" description="Helical" evidence="17">
    <location>
        <begin position="586"/>
        <end position="613"/>
    </location>
</feature>
<evidence type="ECO:0000256" key="5">
    <source>
        <dbReference type="ARBA" id="ARBA00009172"/>
    </source>
</evidence>
<dbReference type="PANTHER" id="PTHR15075:SF6">
    <property type="entry name" value="ALPHA-1,6-MANNOSYLGLYCOPROTEIN 6-BETA-N-ACETYLGLUCOSAMINYLTRANSFERASE B"/>
    <property type="match status" value="1"/>
</dbReference>
<evidence type="ECO:0000313" key="19">
    <source>
        <dbReference type="EMBL" id="MXQ87103.1"/>
    </source>
</evidence>
<feature type="transmembrane region" description="Helical" evidence="17">
    <location>
        <begin position="403"/>
        <end position="423"/>
    </location>
</feature>
<dbReference type="Pfam" id="PF15024">
    <property type="entry name" value="Glyco_transf_18"/>
    <property type="match status" value="1"/>
</dbReference>
<feature type="transmembrane region" description="Helical" evidence="17">
    <location>
        <begin position="332"/>
        <end position="351"/>
    </location>
</feature>
<keyword evidence="13 17" id="KW-0472">Membrane</keyword>